<dbReference type="Gene3D" id="1.25.40.10">
    <property type="entry name" value="Tetratricopeptide repeat domain"/>
    <property type="match status" value="1"/>
</dbReference>
<dbReference type="SMART" id="SM00671">
    <property type="entry name" value="SEL1"/>
    <property type="match status" value="5"/>
</dbReference>
<dbReference type="InterPro" id="IPR011990">
    <property type="entry name" value="TPR-like_helical_dom_sf"/>
</dbReference>
<accession>A0A9N8ZKH6</accession>
<dbReference type="AlphaFoldDB" id="A0A9N8ZKH6"/>
<sequence length="323" mass="36981">MADVEQQLEQLVLNFELELSSLEDNQDVGCHIVNWIAHNQYDATNIFTHLSNIKNKTRIHTYLIGIFCEFGIGTSSHSTLALSYYYEAAQMGYEPAYYSTAKLFGYQDELHSKTNAEQVIFWYKKAADVGSMDGLLQMGAIYLEGYKVEKDEIKGFSYIQNALNRGSTKAFLPISNLYRYGIGTAVDLYLAVYYLIRSAIEGGNTRGVEFKIFILLYETNFDRAQGQCIFKYLEEFSFKNNSFAQLFLGNLYRNGLLVKQNFQKAYFWYRKSAYGGNGEARTKVIKFLVSGTGTMKDMHLAIKLFARTNCPTLKMQKIFSNHI</sequence>
<protein>
    <submittedName>
        <fullName evidence="1">7176_t:CDS:1</fullName>
    </submittedName>
</protein>
<dbReference type="SUPFAM" id="SSF81901">
    <property type="entry name" value="HCP-like"/>
    <property type="match status" value="2"/>
</dbReference>
<dbReference type="PANTHER" id="PTHR43628">
    <property type="entry name" value="ACTIVATOR OF C KINASE PROTEIN 1-RELATED"/>
    <property type="match status" value="1"/>
</dbReference>
<gene>
    <name evidence="1" type="ORF">AGERDE_LOCUS4138</name>
</gene>
<organism evidence="1 2">
    <name type="scientific">Ambispora gerdemannii</name>
    <dbReference type="NCBI Taxonomy" id="144530"/>
    <lineage>
        <taxon>Eukaryota</taxon>
        <taxon>Fungi</taxon>
        <taxon>Fungi incertae sedis</taxon>
        <taxon>Mucoromycota</taxon>
        <taxon>Glomeromycotina</taxon>
        <taxon>Glomeromycetes</taxon>
        <taxon>Archaeosporales</taxon>
        <taxon>Ambisporaceae</taxon>
        <taxon>Ambispora</taxon>
    </lineage>
</organism>
<evidence type="ECO:0000313" key="2">
    <source>
        <dbReference type="Proteomes" id="UP000789831"/>
    </source>
</evidence>
<proteinExistence type="predicted"/>
<keyword evidence="2" id="KW-1185">Reference proteome</keyword>
<dbReference type="OrthoDB" id="2384430at2759"/>
<dbReference type="InterPro" id="IPR052945">
    <property type="entry name" value="Mitotic_Regulator"/>
</dbReference>
<comment type="caution">
    <text evidence="1">The sequence shown here is derived from an EMBL/GenBank/DDBJ whole genome shotgun (WGS) entry which is preliminary data.</text>
</comment>
<dbReference type="EMBL" id="CAJVPL010000450">
    <property type="protein sequence ID" value="CAG8498791.1"/>
    <property type="molecule type" value="Genomic_DNA"/>
</dbReference>
<name>A0A9N8ZKH6_9GLOM</name>
<reference evidence="1" key="1">
    <citation type="submission" date="2021-06" db="EMBL/GenBank/DDBJ databases">
        <authorList>
            <person name="Kallberg Y."/>
            <person name="Tangrot J."/>
            <person name="Rosling A."/>
        </authorList>
    </citation>
    <scope>NUCLEOTIDE SEQUENCE</scope>
    <source>
        <strain evidence="1">MT106</strain>
    </source>
</reference>
<dbReference type="InterPro" id="IPR006597">
    <property type="entry name" value="Sel1-like"/>
</dbReference>
<dbReference type="Pfam" id="PF08238">
    <property type="entry name" value="Sel1"/>
    <property type="match status" value="6"/>
</dbReference>
<dbReference type="Proteomes" id="UP000789831">
    <property type="component" value="Unassembled WGS sequence"/>
</dbReference>
<dbReference type="PANTHER" id="PTHR43628:SF1">
    <property type="entry name" value="CHITIN SYNTHASE REGULATORY FACTOR 2-RELATED"/>
    <property type="match status" value="1"/>
</dbReference>
<evidence type="ECO:0000313" key="1">
    <source>
        <dbReference type="EMBL" id="CAG8498791.1"/>
    </source>
</evidence>